<reference evidence="2 3" key="1">
    <citation type="journal article" date="2019" name="Nat. Ecol. Evol.">
        <title>Megaphylogeny resolves global patterns of mushroom evolution.</title>
        <authorList>
            <person name="Varga T."/>
            <person name="Krizsan K."/>
            <person name="Foldi C."/>
            <person name="Dima B."/>
            <person name="Sanchez-Garcia M."/>
            <person name="Sanchez-Ramirez S."/>
            <person name="Szollosi G.J."/>
            <person name="Szarkandi J.G."/>
            <person name="Papp V."/>
            <person name="Albert L."/>
            <person name="Andreopoulos W."/>
            <person name="Angelini C."/>
            <person name="Antonin V."/>
            <person name="Barry K.W."/>
            <person name="Bougher N.L."/>
            <person name="Buchanan P."/>
            <person name="Buyck B."/>
            <person name="Bense V."/>
            <person name="Catcheside P."/>
            <person name="Chovatia M."/>
            <person name="Cooper J."/>
            <person name="Damon W."/>
            <person name="Desjardin D."/>
            <person name="Finy P."/>
            <person name="Geml J."/>
            <person name="Haridas S."/>
            <person name="Hughes K."/>
            <person name="Justo A."/>
            <person name="Karasinski D."/>
            <person name="Kautmanova I."/>
            <person name="Kiss B."/>
            <person name="Kocsube S."/>
            <person name="Kotiranta H."/>
            <person name="LaButti K.M."/>
            <person name="Lechner B.E."/>
            <person name="Liimatainen K."/>
            <person name="Lipzen A."/>
            <person name="Lukacs Z."/>
            <person name="Mihaltcheva S."/>
            <person name="Morgado L.N."/>
            <person name="Niskanen T."/>
            <person name="Noordeloos M.E."/>
            <person name="Ohm R.A."/>
            <person name="Ortiz-Santana B."/>
            <person name="Ovrebo C."/>
            <person name="Racz N."/>
            <person name="Riley R."/>
            <person name="Savchenko A."/>
            <person name="Shiryaev A."/>
            <person name="Soop K."/>
            <person name="Spirin V."/>
            <person name="Szebenyi C."/>
            <person name="Tomsovsky M."/>
            <person name="Tulloss R.E."/>
            <person name="Uehling J."/>
            <person name="Grigoriev I.V."/>
            <person name="Vagvolgyi C."/>
            <person name="Papp T."/>
            <person name="Martin F.M."/>
            <person name="Miettinen O."/>
            <person name="Hibbett D.S."/>
            <person name="Nagy L.G."/>
        </authorList>
    </citation>
    <scope>NUCLEOTIDE SEQUENCE [LARGE SCALE GENOMIC DNA]</scope>
    <source>
        <strain evidence="2 3">FP101781</strain>
    </source>
</reference>
<dbReference type="AlphaFoldDB" id="A0A4Y7SRE7"/>
<dbReference type="Proteomes" id="UP000298030">
    <property type="component" value="Unassembled WGS sequence"/>
</dbReference>
<protein>
    <submittedName>
        <fullName evidence="2">Uncharacterized protein</fullName>
    </submittedName>
</protein>
<dbReference type="OrthoDB" id="3191568at2759"/>
<dbReference type="EMBL" id="QPFP01000067">
    <property type="protein sequence ID" value="TEB24440.1"/>
    <property type="molecule type" value="Genomic_DNA"/>
</dbReference>
<dbReference type="EMBL" id="QPFP01000075">
    <property type="protein sequence ID" value="TEB23622.1"/>
    <property type="molecule type" value="Genomic_DNA"/>
</dbReference>
<gene>
    <name evidence="2" type="ORF">FA13DRAFT_1909044</name>
    <name evidence="1" type="ORF">FA13DRAFT_1913736</name>
</gene>
<evidence type="ECO:0000313" key="1">
    <source>
        <dbReference type="EMBL" id="TEB23622.1"/>
    </source>
</evidence>
<evidence type="ECO:0000313" key="2">
    <source>
        <dbReference type="EMBL" id="TEB24440.1"/>
    </source>
</evidence>
<comment type="caution">
    <text evidence="2">The sequence shown here is derived from an EMBL/GenBank/DDBJ whole genome shotgun (WGS) entry which is preliminary data.</text>
</comment>
<evidence type="ECO:0000313" key="3">
    <source>
        <dbReference type="Proteomes" id="UP000298030"/>
    </source>
</evidence>
<accession>A0A4Y7SRE7</accession>
<keyword evidence="3" id="KW-1185">Reference proteome</keyword>
<name>A0A4Y7SRE7_COPMI</name>
<sequence>MSHISNPYAQGQWAGGSYWQQALNPHSPTYGALPSPPAIASPNTMTFQFNTNGGGPLDSTVTDTIKTYFNITTGVINGVRVTTFSSAANGATLATIEWTDQAPIVSIGNRVQRQDATRWLIFSHDRSTASLAVGHDAFTWANQGGLIKLYKRAAGNSSERLGKLYWNGALNSLCLDLHVALLQTPGNLEIFVVAAAMLQSQSAL</sequence>
<organism evidence="2 3">
    <name type="scientific">Coprinellus micaceus</name>
    <name type="common">Glistening ink-cap mushroom</name>
    <name type="synonym">Coprinus micaceus</name>
    <dbReference type="NCBI Taxonomy" id="71717"/>
    <lineage>
        <taxon>Eukaryota</taxon>
        <taxon>Fungi</taxon>
        <taxon>Dikarya</taxon>
        <taxon>Basidiomycota</taxon>
        <taxon>Agaricomycotina</taxon>
        <taxon>Agaricomycetes</taxon>
        <taxon>Agaricomycetidae</taxon>
        <taxon>Agaricales</taxon>
        <taxon>Agaricineae</taxon>
        <taxon>Psathyrellaceae</taxon>
        <taxon>Coprinellus</taxon>
    </lineage>
</organism>
<proteinExistence type="predicted"/>